<proteinExistence type="predicted"/>
<feature type="compositionally biased region" description="Acidic residues" evidence="1">
    <location>
        <begin position="496"/>
        <end position="506"/>
    </location>
</feature>
<feature type="compositionally biased region" description="Low complexity" evidence="1">
    <location>
        <begin position="216"/>
        <end position="231"/>
    </location>
</feature>
<dbReference type="Proteomes" id="UP000077266">
    <property type="component" value="Unassembled WGS sequence"/>
</dbReference>
<dbReference type="EMBL" id="KV426175">
    <property type="protein sequence ID" value="KZV85823.1"/>
    <property type="molecule type" value="Genomic_DNA"/>
</dbReference>
<dbReference type="AlphaFoldDB" id="A0A165E0T7"/>
<feature type="compositionally biased region" description="Low complexity" evidence="1">
    <location>
        <begin position="467"/>
        <end position="478"/>
    </location>
</feature>
<feature type="transmembrane region" description="Helical" evidence="2">
    <location>
        <begin position="589"/>
        <end position="611"/>
    </location>
</feature>
<evidence type="ECO:0000256" key="2">
    <source>
        <dbReference type="SAM" id="Phobius"/>
    </source>
</evidence>
<sequence>MTGIQGPPHAQPGSFIRAVDPGSRSLPGRHRESRFVARSEDLNLLDYHGVIAKKSVSSRLANSVCTTHGRVACALTDAITSEWVQSALNPDWQAEDAGRAPLRCEVNGEVLAFLDTNVNATHPNRVSPLDRLMYIRDNGTLARAAQMPQAKRQSAPSTSSPSRSDLDDARAHRHAQVKAAYDAVRREDPTAFSGSSEPPPSPKSGSWLKSEKRAESATTSSPSYRTPSSSRIHTPVPGATPNAHHHQSIVKRSPRPALSKTPSRPLQAPIQTAQALAEASEAGLLEILGLTVTEDDRHRTDQRKYKFFSTHPTTKKNAVQCEVCEASAHSRCKFGMCALDCREVGALGTNLCGEHKKDFVPGTHDLVIRIYYANTDQTREATVVRASRGRVELLKLMPALKRALDLGNLRGHVVYQFRPHLDGDNNMQHWIKRDARDAIPVPNGVELVLLADSSSLPAAAAAVPRPVLPTPRTALRTPVKQEQQSSPQRPLTREDDITELSSDDDAPVTLGKRRQAPTTPAGPSKKRHVDVIWESTFLAPLAEKKIQLPESGDGTQTVHVALPISGAKDQDLEASKADDIRNRSTRKCLILGLLGLFALATILGVTSALVLHHYIVV</sequence>
<evidence type="ECO:0000313" key="3">
    <source>
        <dbReference type="EMBL" id="KZV85823.1"/>
    </source>
</evidence>
<feature type="region of interest" description="Disordered" evidence="1">
    <location>
        <begin position="467"/>
        <end position="527"/>
    </location>
</feature>
<feature type="compositionally biased region" description="Basic residues" evidence="1">
    <location>
        <begin position="243"/>
        <end position="254"/>
    </location>
</feature>
<feature type="compositionally biased region" description="Polar residues" evidence="1">
    <location>
        <begin position="480"/>
        <end position="489"/>
    </location>
</feature>
<reference evidence="3 4" key="1">
    <citation type="journal article" date="2016" name="Mol. Biol. Evol.">
        <title>Comparative Genomics of Early-Diverging Mushroom-Forming Fungi Provides Insights into the Origins of Lignocellulose Decay Capabilities.</title>
        <authorList>
            <person name="Nagy L.G."/>
            <person name="Riley R."/>
            <person name="Tritt A."/>
            <person name="Adam C."/>
            <person name="Daum C."/>
            <person name="Floudas D."/>
            <person name="Sun H."/>
            <person name="Yadav J.S."/>
            <person name="Pangilinan J."/>
            <person name="Larsson K.H."/>
            <person name="Matsuura K."/>
            <person name="Barry K."/>
            <person name="Labutti K."/>
            <person name="Kuo R."/>
            <person name="Ohm R.A."/>
            <person name="Bhattacharya S.S."/>
            <person name="Shirouzu T."/>
            <person name="Yoshinaga Y."/>
            <person name="Martin F.M."/>
            <person name="Grigoriev I.V."/>
            <person name="Hibbett D.S."/>
        </authorList>
    </citation>
    <scope>NUCLEOTIDE SEQUENCE [LARGE SCALE GENOMIC DNA]</scope>
    <source>
        <strain evidence="3 4">HHB12029</strain>
    </source>
</reference>
<feature type="region of interest" description="Disordered" evidence="1">
    <location>
        <begin position="144"/>
        <end position="268"/>
    </location>
</feature>
<keyword evidence="2" id="KW-0472">Membrane</keyword>
<keyword evidence="4" id="KW-1185">Reference proteome</keyword>
<evidence type="ECO:0000256" key="1">
    <source>
        <dbReference type="SAM" id="MobiDB-lite"/>
    </source>
</evidence>
<gene>
    <name evidence="3" type="ORF">EXIGLDRAFT_803136</name>
</gene>
<dbReference type="InParanoid" id="A0A165E0T7"/>
<feature type="region of interest" description="Disordered" evidence="1">
    <location>
        <begin position="1"/>
        <end position="32"/>
    </location>
</feature>
<accession>A0A165E0T7</accession>
<protein>
    <submittedName>
        <fullName evidence="3">Uncharacterized protein</fullName>
    </submittedName>
</protein>
<name>A0A165E0T7_EXIGL</name>
<keyword evidence="2" id="KW-0812">Transmembrane</keyword>
<feature type="compositionally biased region" description="Low complexity" evidence="1">
    <location>
        <begin position="154"/>
        <end position="163"/>
    </location>
</feature>
<organism evidence="3 4">
    <name type="scientific">Exidia glandulosa HHB12029</name>
    <dbReference type="NCBI Taxonomy" id="1314781"/>
    <lineage>
        <taxon>Eukaryota</taxon>
        <taxon>Fungi</taxon>
        <taxon>Dikarya</taxon>
        <taxon>Basidiomycota</taxon>
        <taxon>Agaricomycotina</taxon>
        <taxon>Agaricomycetes</taxon>
        <taxon>Auriculariales</taxon>
        <taxon>Exidiaceae</taxon>
        <taxon>Exidia</taxon>
    </lineage>
</organism>
<keyword evidence="2" id="KW-1133">Transmembrane helix</keyword>
<evidence type="ECO:0000313" key="4">
    <source>
        <dbReference type="Proteomes" id="UP000077266"/>
    </source>
</evidence>